<comment type="caution">
    <text evidence="2">The sequence shown here is derived from an EMBL/GenBank/DDBJ whole genome shotgun (WGS) entry which is preliminary data.</text>
</comment>
<evidence type="ECO:0000256" key="1">
    <source>
        <dbReference type="SAM" id="MobiDB-lite"/>
    </source>
</evidence>
<feature type="region of interest" description="Disordered" evidence="1">
    <location>
        <begin position="1"/>
        <end position="21"/>
    </location>
</feature>
<evidence type="ECO:0000313" key="2">
    <source>
        <dbReference type="EMBL" id="KAL2283173.1"/>
    </source>
</evidence>
<dbReference type="Proteomes" id="UP001600888">
    <property type="component" value="Unassembled WGS sequence"/>
</dbReference>
<gene>
    <name evidence="2" type="ORF">FJTKL_10070</name>
</gene>
<sequence length="97" mass="10787">MGISSRSTLQPQSRISRVHRRPISRSISDLVISGGMPPSVLSPTKKTDSTSDEYYRAMANMHLAHLALKHNNAVTSPPDGREKYVARQIFRKLAKEG</sequence>
<dbReference type="EMBL" id="JBAWTH010000044">
    <property type="protein sequence ID" value="KAL2283173.1"/>
    <property type="molecule type" value="Genomic_DNA"/>
</dbReference>
<keyword evidence="3" id="KW-1185">Reference proteome</keyword>
<proteinExistence type="predicted"/>
<organism evidence="2 3">
    <name type="scientific">Diaporthe vaccinii</name>
    <dbReference type="NCBI Taxonomy" id="105482"/>
    <lineage>
        <taxon>Eukaryota</taxon>
        <taxon>Fungi</taxon>
        <taxon>Dikarya</taxon>
        <taxon>Ascomycota</taxon>
        <taxon>Pezizomycotina</taxon>
        <taxon>Sordariomycetes</taxon>
        <taxon>Sordariomycetidae</taxon>
        <taxon>Diaporthales</taxon>
        <taxon>Diaporthaceae</taxon>
        <taxon>Diaporthe</taxon>
        <taxon>Diaporthe eres species complex</taxon>
    </lineage>
</organism>
<feature type="compositionally biased region" description="Polar residues" evidence="1">
    <location>
        <begin position="1"/>
        <end position="15"/>
    </location>
</feature>
<accession>A0ABR4EL51</accession>
<reference evidence="2 3" key="1">
    <citation type="submission" date="2024-03" db="EMBL/GenBank/DDBJ databases">
        <title>A high-quality draft genome sequence of Diaporthe vaccinii, a causative agent of upright dieback and viscid rot disease in cranberry plants.</title>
        <authorList>
            <person name="Sarrasin M."/>
            <person name="Lang B.F."/>
            <person name="Burger G."/>
        </authorList>
    </citation>
    <scope>NUCLEOTIDE SEQUENCE [LARGE SCALE GENOMIC DNA]</scope>
    <source>
        <strain evidence="2 3">IS7</strain>
    </source>
</reference>
<protein>
    <submittedName>
        <fullName evidence="2">Uncharacterized protein</fullName>
    </submittedName>
</protein>
<name>A0ABR4EL51_9PEZI</name>
<evidence type="ECO:0000313" key="3">
    <source>
        <dbReference type="Proteomes" id="UP001600888"/>
    </source>
</evidence>